<sequence length="177" mass="19777">MMKSDVVRRSLLVLLATLCAGCALNDEGMSARSLLAEEAADRLAIAKLAIEFSYLLDHGRADEVARLFTPDAVFENPQQGLRLVGRRSIGDYYARRARDPRTTRHVSTNLHLVFEAPDRAVGTRLITYYRGDGNGPPFPAQPGSVGEYTEVFVRGDDGQWRFALRRNELIFANRPKP</sequence>
<evidence type="ECO:0000313" key="3">
    <source>
        <dbReference type="EMBL" id="QDX26773.1"/>
    </source>
</evidence>
<evidence type="ECO:0000313" key="4">
    <source>
        <dbReference type="Proteomes" id="UP000318055"/>
    </source>
</evidence>
<reference evidence="3 4" key="1">
    <citation type="submission" date="2019-07" db="EMBL/GenBank/DDBJ databases">
        <title>Sphingomonas alkalisoli sp. nov., isolated from rhizosphere soil of Suaedae salsa.</title>
        <authorList>
            <person name="Zhang H."/>
            <person name="Xu L."/>
            <person name="Zhang J.-X."/>
            <person name="Sun J.-Q."/>
        </authorList>
    </citation>
    <scope>NUCLEOTIDE SEQUENCE [LARGE SCALE GENOMIC DNA]</scope>
    <source>
        <strain evidence="3 4">XS-10</strain>
    </source>
</reference>
<keyword evidence="1" id="KW-0732">Signal</keyword>
<dbReference type="Gene3D" id="3.10.450.50">
    <property type="match status" value="1"/>
</dbReference>
<keyword evidence="4" id="KW-1185">Reference proteome</keyword>
<evidence type="ECO:0000256" key="1">
    <source>
        <dbReference type="SAM" id="SignalP"/>
    </source>
</evidence>
<dbReference type="KEGG" id="ssua:FPZ54_12635"/>
<dbReference type="CDD" id="cd00531">
    <property type="entry name" value="NTF2_like"/>
    <property type="match status" value="1"/>
</dbReference>
<evidence type="ECO:0000259" key="2">
    <source>
        <dbReference type="Pfam" id="PF13577"/>
    </source>
</evidence>
<feature type="chain" id="PRO_5021829157" evidence="1">
    <location>
        <begin position="26"/>
        <end position="177"/>
    </location>
</feature>
<dbReference type="InterPro" id="IPR032710">
    <property type="entry name" value="NTF2-like_dom_sf"/>
</dbReference>
<dbReference type="InterPro" id="IPR037401">
    <property type="entry name" value="SnoaL-like"/>
</dbReference>
<name>A0A518RH35_9SPHN</name>
<dbReference type="AlphaFoldDB" id="A0A518RH35"/>
<feature type="domain" description="SnoaL-like" evidence="2">
    <location>
        <begin position="37"/>
        <end position="166"/>
    </location>
</feature>
<dbReference type="Proteomes" id="UP000318055">
    <property type="component" value="Chromosome"/>
</dbReference>
<dbReference type="EMBL" id="CP042239">
    <property type="protein sequence ID" value="QDX26773.1"/>
    <property type="molecule type" value="Genomic_DNA"/>
</dbReference>
<dbReference type="OrthoDB" id="981191at2"/>
<dbReference type="SUPFAM" id="SSF54427">
    <property type="entry name" value="NTF2-like"/>
    <property type="match status" value="1"/>
</dbReference>
<organism evidence="3 4">
    <name type="scientific">Sphingomonas suaedae</name>
    <dbReference type="NCBI Taxonomy" id="2599297"/>
    <lineage>
        <taxon>Bacteria</taxon>
        <taxon>Pseudomonadati</taxon>
        <taxon>Pseudomonadota</taxon>
        <taxon>Alphaproteobacteria</taxon>
        <taxon>Sphingomonadales</taxon>
        <taxon>Sphingomonadaceae</taxon>
        <taxon>Sphingomonas</taxon>
    </lineage>
</organism>
<dbReference type="Pfam" id="PF13577">
    <property type="entry name" value="SnoaL_4"/>
    <property type="match status" value="1"/>
</dbReference>
<gene>
    <name evidence="3" type="ORF">FPZ54_12635</name>
</gene>
<protein>
    <submittedName>
        <fullName evidence="3">Nuclear transport factor 2 family protein</fullName>
    </submittedName>
</protein>
<accession>A0A518RH35</accession>
<feature type="signal peptide" evidence="1">
    <location>
        <begin position="1"/>
        <end position="25"/>
    </location>
</feature>
<proteinExistence type="predicted"/>
<dbReference type="RefSeq" id="WP_145847703.1">
    <property type="nucleotide sequence ID" value="NZ_CP042239.1"/>
</dbReference>